<evidence type="ECO:0000256" key="1">
    <source>
        <dbReference type="SAM" id="Phobius"/>
    </source>
</evidence>
<dbReference type="EMBL" id="AWSE01000131">
    <property type="protein sequence ID" value="ERH22797.1"/>
    <property type="molecule type" value="Genomic_DNA"/>
</dbReference>
<dbReference type="AlphaFoldDB" id="U1RWJ5"/>
<accession>U1RWJ5</accession>
<protein>
    <submittedName>
        <fullName evidence="2">Uncharacterized protein</fullName>
    </submittedName>
</protein>
<sequence>MALAYPGGATGHDEGAAPGLGVWLCRIGRVLAVTAGSLLLIVKLQVTDRRGDPVDCAYADCWPAVRLLLPPALVRA</sequence>
<proteinExistence type="predicted"/>
<reference evidence="2 3" key="1">
    <citation type="submission" date="2013-08" db="EMBL/GenBank/DDBJ databases">
        <authorList>
            <person name="Weinstock G."/>
            <person name="Sodergren E."/>
            <person name="Wylie T."/>
            <person name="Fulton L."/>
            <person name="Fulton R."/>
            <person name="Fronick C."/>
            <person name="O'Laughlin M."/>
            <person name="Godfrey J."/>
            <person name="Miner T."/>
            <person name="Herter B."/>
            <person name="Appelbaum E."/>
            <person name="Cordes M."/>
            <person name="Lek S."/>
            <person name="Wollam A."/>
            <person name="Pepin K.H."/>
            <person name="Palsikar V.B."/>
            <person name="Mitreva M."/>
            <person name="Wilson R.K."/>
        </authorList>
    </citation>
    <scope>NUCLEOTIDE SEQUENCE [LARGE SCALE GENOMIC DNA]</scope>
    <source>
        <strain evidence="2 3">F0542</strain>
    </source>
</reference>
<feature type="transmembrane region" description="Helical" evidence="1">
    <location>
        <begin position="20"/>
        <end position="42"/>
    </location>
</feature>
<name>U1RWJ5_9ACTO</name>
<keyword evidence="1" id="KW-0472">Membrane</keyword>
<evidence type="ECO:0000313" key="3">
    <source>
        <dbReference type="Proteomes" id="UP000016536"/>
    </source>
</evidence>
<keyword evidence="1" id="KW-0812">Transmembrane</keyword>
<evidence type="ECO:0000313" key="2">
    <source>
        <dbReference type="EMBL" id="ERH22797.1"/>
    </source>
</evidence>
<gene>
    <name evidence="2" type="ORF">HMPREF1979_02193</name>
</gene>
<organism evidence="2 3">
    <name type="scientific">Actinomyces johnsonii F0542</name>
    <dbReference type="NCBI Taxonomy" id="1321818"/>
    <lineage>
        <taxon>Bacteria</taxon>
        <taxon>Bacillati</taxon>
        <taxon>Actinomycetota</taxon>
        <taxon>Actinomycetes</taxon>
        <taxon>Actinomycetales</taxon>
        <taxon>Actinomycetaceae</taxon>
        <taxon>Actinomyces</taxon>
    </lineage>
</organism>
<dbReference type="HOGENOM" id="CLU_2646349_0_0_11"/>
<keyword evidence="1" id="KW-1133">Transmembrane helix</keyword>
<dbReference type="Proteomes" id="UP000016536">
    <property type="component" value="Unassembled WGS sequence"/>
</dbReference>
<comment type="caution">
    <text evidence="2">The sequence shown here is derived from an EMBL/GenBank/DDBJ whole genome shotgun (WGS) entry which is preliminary data.</text>
</comment>
<dbReference type="PATRIC" id="fig|1321818.3.peg.1847"/>
<keyword evidence="3" id="KW-1185">Reference proteome</keyword>